<evidence type="ECO:0000313" key="1">
    <source>
        <dbReference type="EMBL" id="KAH7957366.1"/>
    </source>
</evidence>
<organism evidence="1 2">
    <name type="scientific">Rhipicephalus sanguineus</name>
    <name type="common">Brown dog tick</name>
    <name type="synonym">Ixodes sanguineus</name>
    <dbReference type="NCBI Taxonomy" id="34632"/>
    <lineage>
        <taxon>Eukaryota</taxon>
        <taxon>Metazoa</taxon>
        <taxon>Ecdysozoa</taxon>
        <taxon>Arthropoda</taxon>
        <taxon>Chelicerata</taxon>
        <taxon>Arachnida</taxon>
        <taxon>Acari</taxon>
        <taxon>Parasitiformes</taxon>
        <taxon>Ixodida</taxon>
        <taxon>Ixodoidea</taxon>
        <taxon>Ixodidae</taxon>
        <taxon>Rhipicephalinae</taxon>
        <taxon>Rhipicephalus</taxon>
        <taxon>Rhipicephalus</taxon>
    </lineage>
</organism>
<accession>A0A9D4SXN0</accession>
<dbReference type="EMBL" id="JABSTV010001250">
    <property type="protein sequence ID" value="KAH7957366.1"/>
    <property type="molecule type" value="Genomic_DNA"/>
</dbReference>
<keyword evidence="2" id="KW-1185">Reference proteome</keyword>
<reference evidence="1" key="2">
    <citation type="submission" date="2021-09" db="EMBL/GenBank/DDBJ databases">
        <authorList>
            <person name="Jia N."/>
            <person name="Wang J."/>
            <person name="Shi W."/>
            <person name="Du L."/>
            <person name="Sun Y."/>
            <person name="Zhan W."/>
            <person name="Jiang J."/>
            <person name="Wang Q."/>
            <person name="Zhang B."/>
            <person name="Ji P."/>
            <person name="Sakyi L.B."/>
            <person name="Cui X."/>
            <person name="Yuan T."/>
            <person name="Jiang B."/>
            <person name="Yang W."/>
            <person name="Lam T.T.-Y."/>
            <person name="Chang Q."/>
            <person name="Ding S."/>
            <person name="Wang X."/>
            <person name="Zhu J."/>
            <person name="Ruan X."/>
            <person name="Zhao L."/>
            <person name="Wei J."/>
            <person name="Que T."/>
            <person name="Du C."/>
            <person name="Cheng J."/>
            <person name="Dai P."/>
            <person name="Han X."/>
            <person name="Huang E."/>
            <person name="Gao Y."/>
            <person name="Liu J."/>
            <person name="Shao H."/>
            <person name="Ye R."/>
            <person name="Li L."/>
            <person name="Wei W."/>
            <person name="Wang X."/>
            <person name="Wang C."/>
            <person name="Huo Q."/>
            <person name="Li W."/>
            <person name="Guo W."/>
            <person name="Chen H."/>
            <person name="Chen S."/>
            <person name="Zhou L."/>
            <person name="Zhou L."/>
            <person name="Ni X."/>
            <person name="Tian J."/>
            <person name="Zhou Y."/>
            <person name="Sheng Y."/>
            <person name="Liu T."/>
            <person name="Pan Y."/>
            <person name="Xia L."/>
            <person name="Li J."/>
            <person name="Zhao F."/>
            <person name="Cao W."/>
        </authorList>
    </citation>
    <scope>NUCLEOTIDE SEQUENCE</scope>
    <source>
        <strain evidence="1">Rsan-2018</strain>
        <tissue evidence="1">Larvae</tissue>
    </source>
</reference>
<dbReference type="Proteomes" id="UP000821837">
    <property type="component" value="Unassembled WGS sequence"/>
</dbReference>
<name>A0A9D4SXN0_RHISA</name>
<sequence>MQKEQWVNAISKYTNGTYTAADVIVVEDTALIGLVDMLKNESVGMRGLRYLVAWSIYRQLVTYTLPSTLAKGRPASDACYEHASKAMYLALVGSYYQTDAFREEFESSSWVTGDDRRVVVQKLANMRTYVGSPGGRLEDDFVEKFYSEY</sequence>
<dbReference type="AlphaFoldDB" id="A0A9D4SXN0"/>
<protein>
    <submittedName>
        <fullName evidence="1">Uncharacterized protein</fullName>
    </submittedName>
</protein>
<evidence type="ECO:0000313" key="2">
    <source>
        <dbReference type="Proteomes" id="UP000821837"/>
    </source>
</evidence>
<comment type="caution">
    <text evidence="1">The sequence shown here is derived from an EMBL/GenBank/DDBJ whole genome shotgun (WGS) entry which is preliminary data.</text>
</comment>
<gene>
    <name evidence="1" type="ORF">HPB52_018145</name>
</gene>
<proteinExistence type="predicted"/>
<dbReference type="SUPFAM" id="SSF55486">
    <property type="entry name" value="Metalloproteases ('zincins'), catalytic domain"/>
    <property type="match status" value="1"/>
</dbReference>
<reference evidence="1" key="1">
    <citation type="journal article" date="2020" name="Cell">
        <title>Large-Scale Comparative Analyses of Tick Genomes Elucidate Their Genetic Diversity and Vector Capacities.</title>
        <authorList>
            <consortium name="Tick Genome and Microbiome Consortium (TIGMIC)"/>
            <person name="Jia N."/>
            <person name="Wang J."/>
            <person name="Shi W."/>
            <person name="Du L."/>
            <person name="Sun Y."/>
            <person name="Zhan W."/>
            <person name="Jiang J.F."/>
            <person name="Wang Q."/>
            <person name="Zhang B."/>
            <person name="Ji P."/>
            <person name="Bell-Sakyi L."/>
            <person name="Cui X.M."/>
            <person name="Yuan T.T."/>
            <person name="Jiang B.G."/>
            <person name="Yang W.F."/>
            <person name="Lam T.T."/>
            <person name="Chang Q.C."/>
            <person name="Ding S.J."/>
            <person name="Wang X.J."/>
            <person name="Zhu J.G."/>
            <person name="Ruan X.D."/>
            <person name="Zhao L."/>
            <person name="Wei J.T."/>
            <person name="Ye R.Z."/>
            <person name="Que T.C."/>
            <person name="Du C.H."/>
            <person name="Zhou Y.H."/>
            <person name="Cheng J.X."/>
            <person name="Dai P.F."/>
            <person name="Guo W.B."/>
            <person name="Han X.H."/>
            <person name="Huang E.J."/>
            <person name="Li L.F."/>
            <person name="Wei W."/>
            <person name="Gao Y.C."/>
            <person name="Liu J.Z."/>
            <person name="Shao H.Z."/>
            <person name="Wang X."/>
            <person name="Wang C.C."/>
            <person name="Yang T.C."/>
            <person name="Huo Q.B."/>
            <person name="Li W."/>
            <person name="Chen H.Y."/>
            <person name="Chen S.E."/>
            <person name="Zhou L.G."/>
            <person name="Ni X.B."/>
            <person name="Tian J.H."/>
            <person name="Sheng Y."/>
            <person name="Liu T."/>
            <person name="Pan Y.S."/>
            <person name="Xia L.Y."/>
            <person name="Li J."/>
            <person name="Zhao F."/>
            <person name="Cao W.C."/>
        </authorList>
    </citation>
    <scope>NUCLEOTIDE SEQUENCE</scope>
    <source>
        <strain evidence="1">Rsan-2018</strain>
    </source>
</reference>